<comment type="similarity">
    <text evidence="1">Belongs to the universal ribosomal protein uS4 family.</text>
</comment>
<dbReference type="PANTHER" id="PTHR11831:SF4">
    <property type="entry name" value="SMALL RIBOSOMAL SUBUNIT PROTEIN US4M"/>
    <property type="match status" value="1"/>
</dbReference>
<evidence type="ECO:0000256" key="6">
    <source>
        <dbReference type="PROSITE-ProRule" id="PRU00182"/>
    </source>
</evidence>
<evidence type="ECO:0000256" key="3">
    <source>
        <dbReference type="ARBA" id="ARBA00022884"/>
    </source>
</evidence>
<dbReference type="Proteomes" id="UP001219525">
    <property type="component" value="Unassembled WGS sequence"/>
</dbReference>
<dbReference type="GO" id="GO:0005763">
    <property type="term" value="C:mitochondrial small ribosomal subunit"/>
    <property type="evidence" value="ECO:0007669"/>
    <property type="project" value="TreeGrafter"/>
</dbReference>
<keyword evidence="3 6" id="KW-0694">RNA-binding</keyword>
<dbReference type="InterPro" id="IPR022801">
    <property type="entry name" value="Ribosomal_uS4"/>
</dbReference>
<dbReference type="PROSITE" id="PS50889">
    <property type="entry name" value="S4"/>
    <property type="match status" value="1"/>
</dbReference>
<dbReference type="Gene3D" id="3.10.290.10">
    <property type="entry name" value="RNA-binding S4 domain"/>
    <property type="match status" value="1"/>
</dbReference>
<dbReference type="PROSITE" id="PS00632">
    <property type="entry name" value="RIBOSOMAL_S4"/>
    <property type="match status" value="1"/>
</dbReference>
<dbReference type="GO" id="GO:0003735">
    <property type="term" value="F:structural constituent of ribosome"/>
    <property type="evidence" value="ECO:0007669"/>
    <property type="project" value="TreeGrafter"/>
</dbReference>
<dbReference type="SMART" id="SM00363">
    <property type="entry name" value="S4"/>
    <property type="match status" value="1"/>
</dbReference>
<dbReference type="PANTHER" id="PTHR11831">
    <property type="entry name" value="30S 40S RIBOSOMAL PROTEIN"/>
    <property type="match status" value="1"/>
</dbReference>
<keyword evidence="2 6" id="KW-0699">rRNA-binding</keyword>
<organism evidence="8 9">
    <name type="scientific">Mycena pura</name>
    <dbReference type="NCBI Taxonomy" id="153505"/>
    <lineage>
        <taxon>Eukaryota</taxon>
        <taxon>Fungi</taxon>
        <taxon>Dikarya</taxon>
        <taxon>Basidiomycota</taxon>
        <taxon>Agaricomycotina</taxon>
        <taxon>Agaricomycetes</taxon>
        <taxon>Agaricomycetidae</taxon>
        <taxon>Agaricales</taxon>
        <taxon>Marasmiineae</taxon>
        <taxon>Mycenaceae</taxon>
        <taxon>Mycena</taxon>
    </lineage>
</organism>
<dbReference type="SUPFAM" id="SSF55174">
    <property type="entry name" value="Alpha-L RNA-binding motif"/>
    <property type="match status" value="1"/>
</dbReference>
<keyword evidence="4" id="KW-0689">Ribosomal protein</keyword>
<evidence type="ECO:0000256" key="1">
    <source>
        <dbReference type="ARBA" id="ARBA00007465"/>
    </source>
</evidence>
<dbReference type="InterPro" id="IPR002942">
    <property type="entry name" value="S4_RNA-bd"/>
</dbReference>
<dbReference type="GO" id="GO:0019843">
    <property type="term" value="F:rRNA binding"/>
    <property type="evidence" value="ECO:0007669"/>
    <property type="project" value="UniProtKB-KW"/>
</dbReference>
<comment type="caution">
    <text evidence="8">The sequence shown here is derived from an EMBL/GenBank/DDBJ whole genome shotgun (WGS) entry which is preliminary data.</text>
</comment>
<gene>
    <name evidence="8" type="ORF">GGX14DRAFT_354032</name>
</gene>
<name>A0AAD6YIV4_9AGAR</name>
<dbReference type="EMBL" id="JARJCW010000009">
    <property type="protein sequence ID" value="KAJ7220512.1"/>
    <property type="molecule type" value="Genomic_DNA"/>
</dbReference>
<evidence type="ECO:0000313" key="8">
    <source>
        <dbReference type="EMBL" id="KAJ7220512.1"/>
    </source>
</evidence>
<feature type="domain" description="RNA-binding S4" evidence="7">
    <location>
        <begin position="140"/>
        <end position="201"/>
    </location>
</feature>
<evidence type="ECO:0000256" key="2">
    <source>
        <dbReference type="ARBA" id="ARBA00022730"/>
    </source>
</evidence>
<evidence type="ECO:0000256" key="4">
    <source>
        <dbReference type="ARBA" id="ARBA00022980"/>
    </source>
</evidence>
<reference evidence="8" key="1">
    <citation type="submission" date="2023-03" db="EMBL/GenBank/DDBJ databases">
        <title>Massive genome expansion in bonnet fungi (Mycena s.s.) driven by repeated elements and novel gene families across ecological guilds.</title>
        <authorList>
            <consortium name="Lawrence Berkeley National Laboratory"/>
            <person name="Harder C.B."/>
            <person name="Miyauchi S."/>
            <person name="Viragh M."/>
            <person name="Kuo A."/>
            <person name="Thoen E."/>
            <person name="Andreopoulos B."/>
            <person name="Lu D."/>
            <person name="Skrede I."/>
            <person name="Drula E."/>
            <person name="Henrissat B."/>
            <person name="Morin E."/>
            <person name="Kohler A."/>
            <person name="Barry K."/>
            <person name="LaButti K."/>
            <person name="Morin E."/>
            <person name="Salamov A."/>
            <person name="Lipzen A."/>
            <person name="Mereny Z."/>
            <person name="Hegedus B."/>
            <person name="Baldrian P."/>
            <person name="Stursova M."/>
            <person name="Weitz H."/>
            <person name="Taylor A."/>
            <person name="Grigoriev I.V."/>
            <person name="Nagy L.G."/>
            <person name="Martin F."/>
            <person name="Kauserud H."/>
        </authorList>
    </citation>
    <scope>NUCLEOTIDE SEQUENCE</scope>
    <source>
        <strain evidence="8">9144</strain>
    </source>
</reference>
<evidence type="ECO:0000256" key="5">
    <source>
        <dbReference type="ARBA" id="ARBA00023274"/>
    </source>
</evidence>
<keyword evidence="9" id="KW-1185">Reference proteome</keyword>
<dbReference type="CDD" id="cd00165">
    <property type="entry name" value="S4"/>
    <property type="match status" value="1"/>
</dbReference>
<evidence type="ECO:0000313" key="9">
    <source>
        <dbReference type="Proteomes" id="UP001219525"/>
    </source>
</evidence>
<dbReference type="InterPro" id="IPR036986">
    <property type="entry name" value="S4_RNA-bd_sf"/>
</dbReference>
<dbReference type="AlphaFoldDB" id="A0AAD6YIV4"/>
<proteinExistence type="inferred from homology"/>
<keyword evidence="5" id="KW-0687">Ribonucleoprotein</keyword>
<protein>
    <recommendedName>
        <fullName evidence="7">RNA-binding S4 domain-containing protein</fullName>
    </recommendedName>
</protein>
<dbReference type="Pfam" id="PF01479">
    <property type="entry name" value="S4"/>
    <property type="match status" value="1"/>
</dbReference>
<evidence type="ECO:0000259" key="7">
    <source>
        <dbReference type="SMART" id="SM00363"/>
    </source>
</evidence>
<accession>A0AAD6YIV4</accession>
<dbReference type="GO" id="GO:0042274">
    <property type="term" value="P:ribosomal small subunit biogenesis"/>
    <property type="evidence" value="ECO:0007669"/>
    <property type="project" value="TreeGrafter"/>
</dbReference>
<sequence length="325" mass="37695">MRDPRLMSIRRALPRMASISWAPKNLFNLFQRTGGPGAPKMEDIVFRRSTRSLFQQRWISKSAVRAYHGDLINEKIFKRWYLPDYLPDVRPRRKVIGDDGDALAEFARRRQRAREREEEEEEKSKGLAPIGSLMFAEVERRLDVLLFRSCFAHSIYEARRLVVHGNVLLNGKRHYNANTRLAPGDMFTVKPSAMRMLRPQKTEGESDDITAHPDAPSGLSPFNLPFYASPWLFIPAYLEVSFATCSAVYVRHPTARPQYSEIPTPYDADGEVIRHAWEWYMQNRPKQRTESQWAKMPDDRLRTQMEELRLGKNSLRLAMAQASGL</sequence>
<dbReference type="InterPro" id="IPR018079">
    <property type="entry name" value="Ribosomal_uS4_CS"/>
</dbReference>